<feature type="chain" id="PRO_5030652184" evidence="8">
    <location>
        <begin position="37"/>
        <end position="806"/>
    </location>
</feature>
<organism evidence="12 13">
    <name type="scientific">Novispirillum itersonii</name>
    <name type="common">Aquaspirillum itersonii</name>
    <dbReference type="NCBI Taxonomy" id="189"/>
    <lineage>
        <taxon>Bacteria</taxon>
        <taxon>Pseudomonadati</taxon>
        <taxon>Pseudomonadota</taxon>
        <taxon>Alphaproteobacteria</taxon>
        <taxon>Rhodospirillales</taxon>
        <taxon>Novispirillaceae</taxon>
        <taxon>Novispirillum</taxon>
    </lineage>
</organism>
<dbReference type="Gene3D" id="2.30.30.60">
    <property type="match status" value="1"/>
</dbReference>
<name>A0A7X0DNZ6_NOVIT</name>
<reference evidence="12 13" key="1">
    <citation type="submission" date="2020-08" db="EMBL/GenBank/DDBJ databases">
        <title>Genomic Encyclopedia of Type Strains, Phase IV (KMG-IV): sequencing the most valuable type-strain genomes for metagenomic binning, comparative biology and taxonomic classification.</title>
        <authorList>
            <person name="Goeker M."/>
        </authorList>
    </citation>
    <scope>NUCLEOTIDE SEQUENCE [LARGE SCALE GENOMIC DNA]</scope>
    <source>
        <strain evidence="12 13">DSM 11590</strain>
    </source>
</reference>
<dbReference type="InterPro" id="IPR010920">
    <property type="entry name" value="LSM_dom_sf"/>
</dbReference>
<gene>
    <name evidence="12" type="ORF">FHS48_002147</name>
</gene>
<feature type="domain" description="Mechanosensitive ion channel MscS C-terminal" evidence="11">
    <location>
        <begin position="706"/>
        <end position="789"/>
    </location>
</feature>
<feature type="transmembrane region" description="Helical" evidence="7">
    <location>
        <begin position="270"/>
        <end position="295"/>
    </location>
</feature>
<evidence type="ECO:0000259" key="9">
    <source>
        <dbReference type="Pfam" id="PF00924"/>
    </source>
</evidence>
<evidence type="ECO:0000256" key="3">
    <source>
        <dbReference type="ARBA" id="ARBA00022475"/>
    </source>
</evidence>
<dbReference type="InterPro" id="IPR011014">
    <property type="entry name" value="MscS_channel_TM-2"/>
</dbReference>
<evidence type="ECO:0000313" key="13">
    <source>
        <dbReference type="Proteomes" id="UP000544872"/>
    </source>
</evidence>
<keyword evidence="6 7" id="KW-0472">Membrane</keyword>
<proteinExistence type="inferred from homology"/>
<evidence type="ECO:0000256" key="8">
    <source>
        <dbReference type="SAM" id="SignalP"/>
    </source>
</evidence>
<dbReference type="InterPro" id="IPR052702">
    <property type="entry name" value="MscS-like_channel"/>
</dbReference>
<dbReference type="InterPro" id="IPR023408">
    <property type="entry name" value="MscS_beta-dom_sf"/>
</dbReference>
<dbReference type="Pfam" id="PF00924">
    <property type="entry name" value="MS_channel_2nd"/>
    <property type="match status" value="1"/>
</dbReference>
<dbReference type="GO" id="GO:0005886">
    <property type="term" value="C:plasma membrane"/>
    <property type="evidence" value="ECO:0007669"/>
    <property type="project" value="UniProtKB-SubCell"/>
</dbReference>
<feature type="domain" description="Mechanosensitive ion channel MscS" evidence="9">
    <location>
        <begin position="631"/>
        <end position="696"/>
    </location>
</feature>
<evidence type="ECO:0000256" key="6">
    <source>
        <dbReference type="ARBA" id="ARBA00023136"/>
    </source>
</evidence>
<evidence type="ECO:0000256" key="2">
    <source>
        <dbReference type="ARBA" id="ARBA00008017"/>
    </source>
</evidence>
<dbReference type="GO" id="GO:0008381">
    <property type="term" value="F:mechanosensitive monoatomic ion channel activity"/>
    <property type="evidence" value="ECO:0007669"/>
    <property type="project" value="UniProtKB-ARBA"/>
</dbReference>
<feature type="transmembrane region" description="Helical" evidence="7">
    <location>
        <begin position="343"/>
        <end position="367"/>
    </location>
</feature>
<dbReference type="Pfam" id="PF12607">
    <property type="entry name" value="DUF3772"/>
    <property type="match status" value="1"/>
</dbReference>
<dbReference type="AlphaFoldDB" id="A0A7X0DNZ6"/>
<dbReference type="Pfam" id="PF21082">
    <property type="entry name" value="MS_channel_3rd"/>
    <property type="match status" value="1"/>
</dbReference>
<feature type="transmembrane region" description="Helical" evidence="7">
    <location>
        <begin position="496"/>
        <end position="521"/>
    </location>
</feature>
<feature type="transmembrane region" description="Helical" evidence="7">
    <location>
        <begin position="373"/>
        <end position="392"/>
    </location>
</feature>
<comment type="subcellular location">
    <subcellularLocation>
        <location evidence="1">Cell membrane</location>
        <topology evidence="1">Multi-pass membrane protein</topology>
    </subcellularLocation>
</comment>
<keyword evidence="3" id="KW-1003">Cell membrane</keyword>
<keyword evidence="5 7" id="KW-1133">Transmembrane helix</keyword>
<dbReference type="PANTHER" id="PTHR30347">
    <property type="entry name" value="POTASSIUM CHANNEL RELATED"/>
    <property type="match status" value="1"/>
</dbReference>
<dbReference type="PANTHER" id="PTHR30347:SF1">
    <property type="entry name" value="MECHANOSENSITIVE CHANNEL MSCK"/>
    <property type="match status" value="1"/>
</dbReference>
<dbReference type="Gene3D" id="1.10.287.1260">
    <property type="match status" value="1"/>
</dbReference>
<evidence type="ECO:0000256" key="5">
    <source>
        <dbReference type="ARBA" id="ARBA00022989"/>
    </source>
</evidence>
<evidence type="ECO:0000256" key="7">
    <source>
        <dbReference type="SAM" id="Phobius"/>
    </source>
</evidence>
<dbReference type="RefSeq" id="WP_184263548.1">
    <property type="nucleotide sequence ID" value="NZ_JACIIX010000007.1"/>
</dbReference>
<evidence type="ECO:0000313" key="12">
    <source>
        <dbReference type="EMBL" id="MBB6210722.1"/>
    </source>
</evidence>
<dbReference type="Gene3D" id="3.30.70.100">
    <property type="match status" value="1"/>
</dbReference>
<dbReference type="InterPro" id="IPR022249">
    <property type="entry name" value="DUF3772"/>
</dbReference>
<feature type="transmembrane region" description="Helical" evidence="7">
    <location>
        <begin position="301"/>
        <end position="323"/>
    </location>
</feature>
<feature type="transmembrane region" description="Helical" evidence="7">
    <location>
        <begin position="439"/>
        <end position="460"/>
    </location>
</feature>
<feature type="transmembrane region" description="Helical" evidence="7">
    <location>
        <begin position="586"/>
        <end position="609"/>
    </location>
</feature>
<feature type="domain" description="DUF3772" evidence="10">
    <location>
        <begin position="145"/>
        <end position="205"/>
    </location>
</feature>
<dbReference type="InterPro" id="IPR011066">
    <property type="entry name" value="MscS_channel_C_sf"/>
</dbReference>
<feature type="transmembrane region" description="Helical" evidence="7">
    <location>
        <begin position="615"/>
        <end position="644"/>
    </location>
</feature>
<feature type="signal peptide" evidence="8">
    <location>
        <begin position="1"/>
        <end position="36"/>
    </location>
</feature>
<keyword evidence="8" id="KW-0732">Signal</keyword>
<dbReference type="Proteomes" id="UP000544872">
    <property type="component" value="Unassembled WGS sequence"/>
</dbReference>
<dbReference type="SUPFAM" id="SSF50182">
    <property type="entry name" value="Sm-like ribonucleoproteins"/>
    <property type="match status" value="1"/>
</dbReference>
<comment type="similarity">
    <text evidence="2">Belongs to the MscS (TC 1.A.23) family.</text>
</comment>
<accession>A0A7X0DNZ6</accession>
<evidence type="ECO:0000256" key="4">
    <source>
        <dbReference type="ARBA" id="ARBA00022692"/>
    </source>
</evidence>
<keyword evidence="4 7" id="KW-0812">Transmembrane</keyword>
<dbReference type="InterPro" id="IPR006685">
    <property type="entry name" value="MscS_channel_2nd"/>
</dbReference>
<evidence type="ECO:0000256" key="1">
    <source>
        <dbReference type="ARBA" id="ARBA00004651"/>
    </source>
</evidence>
<comment type="caution">
    <text evidence="12">The sequence shown here is derived from an EMBL/GenBank/DDBJ whole genome shotgun (WGS) entry which is preliminary data.</text>
</comment>
<protein>
    <submittedName>
        <fullName evidence="12">Small-conductance mechanosensitive channel</fullName>
    </submittedName>
</protein>
<dbReference type="SUPFAM" id="SSF82689">
    <property type="entry name" value="Mechanosensitive channel protein MscS (YggB), C-terminal domain"/>
    <property type="match status" value="1"/>
</dbReference>
<evidence type="ECO:0000259" key="11">
    <source>
        <dbReference type="Pfam" id="PF21082"/>
    </source>
</evidence>
<feature type="transmembrane region" description="Helical" evidence="7">
    <location>
        <begin position="541"/>
        <end position="565"/>
    </location>
</feature>
<dbReference type="SUPFAM" id="SSF82861">
    <property type="entry name" value="Mechanosensitive channel protein MscS (YggB), transmembrane region"/>
    <property type="match status" value="1"/>
</dbReference>
<keyword evidence="13" id="KW-1185">Reference proteome</keyword>
<dbReference type="EMBL" id="JACIIX010000007">
    <property type="protein sequence ID" value="MBB6210722.1"/>
    <property type="molecule type" value="Genomic_DNA"/>
</dbReference>
<dbReference type="InterPro" id="IPR049278">
    <property type="entry name" value="MS_channel_C"/>
</dbReference>
<evidence type="ECO:0000259" key="10">
    <source>
        <dbReference type="Pfam" id="PF12607"/>
    </source>
</evidence>
<sequence>MPSLLSLFPRTGPGLPRFAVLLLAFGLLLSAAGAHAAGTPDKRPAADLFKAAGALFEGAEKRIVDAETGRIKVDDQSLQDLRNQLQDQTHAFTPLITDLNTEKQGVTSEMEALGPPPEDKSTEAKDVATVRQRLAAQAAQIDAEIKQAQLLRVQAQSLAQRVSSVLRVRFANQLFSRAPLPLNPGTWTLAAQELDEQSSGLGKSVATAQSVNWSDPGVQSTIRKLAATLIVGLMLVWPVRRWLNRRLLPSWSDDRDLGFSERVWVAGRRAVIRLVPFALSLGMVNAVIFSASILSPSNAQVFGVLSGALVGFIVNSSLVWAAFSPTKPGWRVVPLPDKSARSVSHLITALLLILILDAVLSVALTLYDVSVEAASVTLFAVTVALMVPLLLLCRARPWHDDMDSRLVGYSRWLRWPVSATAIAAFIAGAVGYVEFGHYLVTNLVQTLVVSAIAVVVYVVLRELLNSALRRTGVFTADTPEQAADEDHARGDAMVRFWVNVLIGSAVIIPASIVLLLIWGVGQEALESAWRLFVDGITIGGINLSVINLFSALVVFAVLLFATRLVKNVLETRVLPMTRLDIGLQHSFSTSVGYIGTVVAVLGAASTLGFGLSNLAIVAGALSVGIGFGLQTIVNNFVSGLILLFERPIKVGDRVVAGGAEGYVRKIKVRATEIETFDRSTVIIPNSALITAPVTNWFLNNRFGRGVINIGVDYTADPEQVREILLDCARAHPRVIQSPASPSAFLMNFGDSALEFSLRFQLDDVEVATSAASEIRINILKRLRAENIGIPFPQREVRVLNEGDKAL</sequence>
<feature type="transmembrane region" description="Helical" evidence="7">
    <location>
        <begin position="412"/>
        <end position="433"/>
    </location>
</feature>